<evidence type="ECO:0000256" key="1">
    <source>
        <dbReference type="SAM" id="MobiDB-lite"/>
    </source>
</evidence>
<feature type="region of interest" description="Disordered" evidence="1">
    <location>
        <begin position="114"/>
        <end position="150"/>
    </location>
</feature>
<accession>A0A6F9XLW6</accession>
<evidence type="ECO:0000313" key="2">
    <source>
        <dbReference type="EMBL" id="GET06261.1"/>
    </source>
</evidence>
<comment type="caution">
    <text evidence="2">The sequence shown here is derived from an EMBL/GenBank/DDBJ whole genome shotgun (WGS) entry which is preliminary data.</text>
</comment>
<proteinExistence type="predicted"/>
<dbReference type="Proteomes" id="UP000494265">
    <property type="component" value="Unassembled WGS sequence"/>
</dbReference>
<sequence length="368" mass="39985">MRKLWFFTGSCILVVCLGMITWGNIVNADPVISNGETNTVSSSNMDSARASLYSQMQASVRAAESRRAQAESYASYQASVASAAASMSASQASSISRYQSSIAAKQSSTEAENARLASSASSALEQQREQQLQSSEGSNEATTSMAESSSTISQSELLDYARDSANAYLAQVQSDLNGAVIYNDNKGASKLKDAYLLRVKEIKTSKITMAQRLSFVQSQITALQQALSSQLNDFQLTHTQTVNDITQKVAALSDSHSSDSKAIALHDKLVHADYVFSQSQTKAYLRFNKAVTELEEKQTVAKTRRQQLEQAKSAYLGNLEAVRAVDPDALEKSNQTKLTKAKEKAKNVIALVKDGTLVSKSDIDEYFE</sequence>
<dbReference type="EMBL" id="BLAM01000126">
    <property type="protein sequence ID" value="GET06261.1"/>
    <property type="molecule type" value="Genomic_DNA"/>
</dbReference>
<reference evidence="2" key="1">
    <citation type="submission" date="2019-10" db="EMBL/GenBank/DDBJ databases">
        <title>Lactobacillus agilis SY212 Whole Genome Sequencing Project.</title>
        <authorList>
            <person name="Suzuki S."/>
            <person name="Endo A."/>
            <person name="Maeno S."/>
            <person name="Shiwa Y."/>
            <person name="Matsutani M."/>
            <person name="Kajikawa A."/>
        </authorList>
    </citation>
    <scope>NUCLEOTIDE SEQUENCE</scope>
    <source>
        <strain evidence="2">SY212</strain>
    </source>
</reference>
<organism evidence="2">
    <name type="scientific">Ligilactobacillus agilis</name>
    <dbReference type="NCBI Taxonomy" id="1601"/>
    <lineage>
        <taxon>Bacteria</taxon>
        <taxon>Bacillati</taxon>
        <taxon>Bacillota</taxon>
        <taxon>Bacilli</taxon>
        <taxon>Lactobacillales</taxon>
        <taxon>Lactobacillaceae</taxon>
        <taxon>Ligilactobacillus</taxon>
    </lineage>
</organism>
<name>A0A6F9XLW6_9LACO</name>
<gene>
    <name evidence="2" type="ORF">SY212_12910</name>
</gene>
<protein>
    <submittedName>
        <fullName evidence="2">Uncharacterized protein</fullName>
    </submittedName>
</protein>
<dbReference type="AlphaFoldDB" id="A0A6F9XLW6"/>